<sequence>MEYIHNYLKKLFKKNNSYIGEDGDLLISKISEDSRLHNLELIKFLLNDKRCKDYFFEKVEDITIFKSEDFRMCINDARFLGNSFTKYGNKIGLITDKSVVKTMNEDYVVLSYPYKDCTLDGGMTKTEAKRTNRKETMINNILFKEDIHKLKSPKAFNNFKKYSFENEKLKEEIPTAIKGNENIIINGNNFAALCSLKAKFAGKIKLIYIDPPYNTGSDTFSYNDNFNHSTWLVFMKDRLQLARELLSDDGAIFVQCDDNEQAYLKVLMDEIFGRDNFINSIVISMSNMSGTKVRHAYTGKRFPKIKEYVLLFVKSKDFYHLNVPKENKETWDKEYNYIIPNITREKYLELRDFIVNNELEKAKKIVGTLKLCTLNEYSNINNIKIDDNFKFDNMWRIVGTKPNESILKICKQNNINKLSSKQDMTCVESSQGNISIVKTDFNMDTETARVVVLFAEDKSSMFFSDLWIDITTTGGIAQEGDVSFPKGKKPEKLISRIIETVTNENDIVLDFFAGSGTTLAVAHKMNRRYIGVEQIGEHFDICVERLKKVIEGENSGISKNVNWQGGGEFITFDIASYNADWAKKIEKIKDDKELKEIFEDMKNKSLINHRLQIDYFENKSFEDDEEFLSLKLERKKEILLELLDKNMFYVPFSEMKDKTFKLSDDDIKLSEQFYKK</sequence>
<evidence type="ECO:0000256" key="3">
    <source>
        <dbReference type="ARBA" id="ARBA00022603"/>
    </source>
</evidence>
<dbReference type="InterPro" id="IPR002295">
    <property type="entry name" value="N4/N6-MTase_EcoPI_Mod-like"/>
</dbReference>
<dbReference type="Pfam" id="PF01555">
    <property type="entry name" value="N6_N4_Mtase"/>
    <property type="match status" value="1"/>
</dbReference>
<evidence type="ECO:0000256" key="1">
    <source>
        <dbReference type="ARBA" id="ARBA00006594"/>
    </source>
</evidence>
<protein>
    <recommendedName>
        <fullName evidence="2">site-specific DNA-methyltransferase (adenine-specific)</fullName>
        <ecNumber evidence="2">2.1.1.72</ecNumber>
    </recommendedName>
</protein>
<dbReference type="PROSITE" id="PS00092">
    <property type="entry name" value="N6_MTASE"/>
    <property type="match status" value="1"/>
</dbReference>
<dbReference type="PIRSF" id="PIRSF015855">
    <property type="entry name" value="TypeIII_Mtase_mKpnI"/>
    <property type="match status" value="1"/>
</dbReference>
<dbReference type="Gene3D" id="3.40.50.150">
    <property type="entry name" value="Vaccinia Virus protein VP39"/>
    <property type="match status" value="1"/>
</dbReference>
<gene>
    <name evidence="9" type="ORF">DJ52_02515</name>
</gene>
<dbReference type="InterPro" id="IPR002941">
    <property type="entry name" value="DNA_methylase_N4/N6"/>
</dbReference>
<dbReference type="InterPro" id="IPR002052">
    <property type="entry name" value="DNA_methylase_N6_adenine_CS"/>
</dbReference>
<dbReference type="Proteomes" id="UP000238924">
    <property type="component" value="Unassembled WGS sequence"/>
</dbReference>
<feature type="domain" description="DNA methylase N-4/N-6" evidence="7">
    <location>
        <begin position="204"/>
        <end position="542"/>
    </location>
</feature>
<evidence type="ECO:0000313" key="10">
    <source>
        <dbReference type="Proteomes" id="UP000238924"/>
    </source>
</evidence>
<keyword evidence="5" id="KW-0949">S-adenosyl-L-methionine</keyword>
<keyword evidence="4" id="KW-0808">Transferase</keyword>
<dbReference type="InterPro" id="IPR001091">
    <property type="entry name" value="RM_Methyltransferase"/>
</dbReference>
<dbReference type="EC" id="2.1.1.72" evidence="2"/>
<evidence type="ECO:0000256" key="5">
    <source>
        <dbReference type="ARBA" id="ARBA00022691"/>
    </source>
</evidence>
<dbReference type="InterPro" id="IPR029063">
    <property type="entry name" value="SAM-dependent_MTases_sf"/>
</dbReference>
<evidence type="ECO:0000256" key="2">
    <source>
        <dbReference type="ARBA" id="ARBA00011900"/>
    </source>
</evidence>
<dbReference type="Pfam" id="PF12564">
    <property type="entry name" value="TypeIII_RM_meth"/>
    <property type="match status" value="1"/>
</dbReference>
<dbReference type="InterPro" id="IPR022221">
    <property type="entry name" value="TypeIII_RM_meth"/>
</dbReference>
<dbReference type="SUPFAM" id="SSF53335">
    <property type="entry name" value="S-adenosyl-L-methionine-dependent methyltransferases"/>
    <property type="match status" value="1"/>
</dbReference>
<organism evidence="9 10">
    <name type="scientific">Brachyspira murdochii</name>
    <dbReference type="NCBI Taxonomy" id="84378"/>
    <lineage>
        <taxon>Bacteria</taxon>
        <taxon>Pseudomonadati</taxon>
        <taxon>Spirochaetota</taxon>
        <taxon>Spirochaetia</taxon>
        <taxon>Brachyspirales</taxon>
        <taxon>Brachyspiraceae</taxon>
        <taxon>Brachyspira</taxon>
    </lineage>
</organism>
<evidence type="ECO:0000259" key="7">
    <source>
        <dbReference type="Pfam" id="PF01555"/>
    </source>
</evidence>
<comment type="caution">
    <text evidence="9">The sequence shown here is derived from an EMBL/GenBank/DDBJ whole genome shotgun (WGS) entry which is preliminary data.</text>
</comment>
<dbReference type="EMBL" id="JJMJ01000041">
    <property type="protein sequence ID" value="PPS22774.1"/>
    <property type="molecule type" value="Genomic_DNA"/>
</dbReference>
<dbReference type="RefSeq" id="WP_104617999.1">
    <property type="nucleotide sequence ID" value="NZ_JJMJ01000041.1"/>
</dbReference>
<feature type="domain" description="Type III restriction/modification enzyme methylation subunit" evidence="8">
    <location>
        <begin position="40"/>
        <end position="93"/>
    </location>
</feature>
<evidence type="ECO:0000313" key="9">
    <source>
        <dbReference type="EMBL" id="PPS22774.1"/>
    </source>
</evidence>
<name>A0ABX5B871_9SPIR</name>
<keyword evidence="3" id="KW-0489">Methyltransferase</keyword>
<accession>A0ABX5B871</accession>
<reference evidence="9 10" key="1">
    <citation type="submission" date="2014-04" db="EMBL/GenBank/DDBJ databases">
        <title>Whole genome sequence of 'Brachyspira hampsonii' D13-03603F2.</title>
        <authorList>
            <person name="Patterson A.H."/>
            <person name="Chaban B."/>
            <person name="Fernando C."/>
            <person name="Harding J.C."/>
            <person name="Hill J.E."/>
        </authorList>
    </citation>
    <scope>NUCLEOTIDE SEQUENCE [LARGE SCALE GENOMIC DNA]</scope>
    <source>
        <strain evidence="9 10">D13-03603F2</strain>
    </source>
</reference>
<proteinExistence type="inferred from homology"/>
<evidence type="ECO:0000256" key="6">
    <source>
        <dbReference type="ARBA" id="ARBA00047942"/>
    </source>
</evidence>
<evidence type="ECO:0000256" key="4">
    <source>
        <dbReference type="ARBA" id="ARBA00022679"/>
    </source>
</evidence>
<dbReference type="PRINTS" id="PR00508">
    <property type="entry name" value="S21N4MTFRASE"/>
</dbReference>
<comment type="catalytic activity">
    <reaction evidence="6">
        <text>a 2'-deoxyadenosine in DNA + S-adenosyl-L-methionine = an N(6)-methyl-2'-deoxyadenosine in DNA + S-adenosyl-L-homocysteine + H(+)</text>
        <dbReference type="Rhea" id="RHEA:15197"/>
        <dbReference type="Rhea" id="RHEA-COMP:12418"/>
        <dbReference type="Rhea" id="RHEA-COMP:12419"/>
        <dbReference type="ChEBI" id="CHEBI:15378"/>
        <dbReference type="ChEBI" id="CHEBI:57856"/>
        <dbReference type="ChEBI" id="CHEBI:59789"/>
        <dbReference type="ChEBI" id="CHEBI:90615"/>
        <dbReference type="ChEBI" id="CHEBI:90616"/>
        <dbReference type="EC" id="2.1.1.72"/>
    </reaction>
</comment>
<evidence type="ECO:0000259" key="8">
    <source>
        <dbReference type="Pfam" id="PF12564"/>
    </source>
</evidence>
<comment type="similarity">
    <text evidence="1">Belongs to the N(4)/N(6)-methyltransferase family.</text>
</comment>
<keyword evidence="10" id="KW-1185">Reference proteome</keyword>